<dbReference type="InterPro" id="IPR028082">
    <property type="entry name" value="Peripla_BP_I"/>
</dbReference>
<comment type="caution">
    <text evidence="5">The sequence shown here is derived from an EMBL/GenBank/DDBJ whole genome shotgun (WGS) entry which is preliminary data.</text>
</comment>
<dbReference type="Gene3D" id="3.40.50.2300">
    <property type="match status" value="2"/>
</dbReference>
<dbReference type="PROSITE" id="PS50932">
    <property type="entry name" value="HTH_LACI_2"/>
    <property type="match status" value="1"/>
</dbReference>
<accession>A0A9W5VVG1</accession>
<dbReference type="Pfam" id="PF00356">
    <property type="entry name" value="LacI"/>
    <property type="match status" value="1"/>
</dbReference>
<dbReference type="GO" id="GO:0000976">
    <property type="term" value="F:transcription cis-regulatory region binding"/>
    <property type="evidence" value="ECO:0007669"/>
    <property type="project" value="TreeGrafter"/>
</dbReference>
<dbReference type="RefSeq" id="WP_006919721.1">
    <property type="nucleotide sequence ID" value="NZ_KB976859.1"/>
</dbReference>
<dbReference type="PANTHER" id="PTHR30146">
    <property type="entry name" value="LACI-RELATED TRANSCRIPTIONAL REPRESSOR"/>
    <property type="match status" value="1"/>
</dbReference>
<dbReference type="EMBL" id="AHFK01000006">
    <property type="protein sequence ID" value="EOQ21735.1"/>
    <property type="molecule type" value="Genomic_DNA"/>
</dbReference>
<dbReference type="CDD" id="cd01392">
    <property type="entry name" value="HTH_LacI"/>
    <property type="match status" value="1"/>
</dbReference>
<evidence type="ECO:0000256" key="1">
    <source>
        <dbReference type="ARBA" id="ARBA00023015"/>
    </source>
</evidence>
<evidence type="ECO:0000256" key="2">
    <source>
        <dbReference type="ARBA" id="ARBA00023125"/>
    </source>
</evidence>
<dbReference type="Pfam" id="PF00532">
    <property type="entry name" value="Peripla_BP_1"/>
    <property type="match status" value="1"/>
</dbReference>
<dbReference type="PROSITE" id="PS00356">
    <property type="entry name" value="HTH_LACI_1"/>
    <property type="match status" value="1"/>
</dbReference>
<dbReference type="InterPro" id="IPR010982">
    <property type="entry name" value="Lambda_DNA-bd_dom_sf"/>
</dbReference>
<dbReference type="PRINTS" id="PR00036">
    <property type="entry name" value="HTHLACI"/>
</dbReference>
<dbReference type="Gene3D" id="1.10.260.40">
    <property type="entry name" value="lambda repressor-like DNA-binding domains"/>
    <property type="match status" value="1"/>
</dbReference>
<feature type="domain" description="HTH lacI-type" evidence="4">
    <location>
        <begin position="2"/>
        <end position="56"/>
    </location>
</feature>
<dbReference type="Proteomes" id="UP000014028">
    <property type="component" value="Unassembled WGS sequence"/>
</dbReference>
<evidence type="ECO:0000256" key="3">
    <source>
        <dbReference type="ARBA" id="ARBA00023163"/>
    </source>
</evidence>
<reference evidence="5 6" key="1">
    <citation type="submission" date="2012-12" db="EMBL/GenBank/DDBJ databases">
        <title>The Genome Sequence of Bacillus cereus VD184.</title>
        <authorList>
            <consortium name="The Broad Institute Genome Sequencing Platform"/>
            <consortium name="The Broad Institute Genome Sequencing Center for Infectious Disease"/>
            <person name="Feldgarden M."/>
            <person name="Van der Auwera G.A."/>
            <person name="Mahillon J."/>
            <person name="Duprez V."/>
            <person name="Timmery S."/>
            <person name="Mattelet C."/>
            <person name="Dierick K."/>
            <person name="Sun M."/>
            <person name="Yu Z."/>
            <person name="Zhu L."/>
            <person name="Hu X."/>
            <person name="Shank E.B."/>
            <person name="Swiecicka I."/>
            <person name="Hansen B.M."/>
            <person name="Andrup L."/>
            <person name="Walker B."/>
            <person name="Young S.K."/>
            <person name="Zeng Q."/>
            <person name="Gargeya S."/>
            <person name="Fitzgerald M."/>
            <person name="Haas B."/>
            <person name="Abouelleil A."/>
            <person name="Alvarado L."/>
            <person name="Arachchi H.M."/>
            <person name="Berlin A.M."/>
            <person name="Chapman S.B."/>
            <person name="Dewar J."/>
            <person name="Goldberg J."/>
            <person name="Griggs A."/>
            <person name="Gujja S."/>
            <person name="Hansen M."/>
            <person name="Howarth C."/>
            <person name="Imamovic A."/>
            <person name="Larimer J."/>
            <person name="McCowan C."/>
            <person name="Murphy C."/>
            <person name="Neiman D."/>
            <person name="Pearson M."/>
            <person name="Priest M."/>
            <person name="Roberts A."/>
            <person name="Saif S."/>
            <person name="Shea T."/>
            <person name="Sisk P."/>
            <person name="Sykes S."/>
            <person name="Wortman J."/>
            <person name="Nusbaum C."/>
            <person name="Birren B."/>
        </authorList>
    </citation>
    <scope>NUCLEOTIDE SEQUENCE [LARGE SCALE GENOMIC DNA]</scope>
    <source>
        <strain evidence="5 6">VD184</strain>
    </source>
</reference>
<dbReference type="SUPFAM" id="SSF53822">
    <property type="entry name" value="Periplasmic binding protein-like I"/>
    <property type="match status" value="1"/>
</dbReference>
<gene>
    <name evidence="5" type="ORF">IKC_05552</name>
</gene>
<dbReference type="AlphaFoldDB" id="A0A9W5VVG1"/>
<evidence type="ECO:0000259" key="4">
    <source>
        <dbReference type="PROSITE" id="PS50932"/>
    </source>
</evidence>
<sequence length="326" mass="36730">MTNIKDIAKMAGVSVTTVSRVLNDHPYVSEEKRKAVIEIVEKLNYSQNANAVHLSKGKTNIVGVILPYINHPSFDAMVGGMMEGALTHNYRVLLCQTNYNKKEEMKSLHMLKTKQLDGLIICSRANDWETIEPYASYGTIIACEDNNDISNISSVYTNHSAAFQLGMDYLIEKGYKKIGYCTGRKLGPSSQKRFDVYKQQLQSIDEEVNEEWIFTECFTLEDGVKVAHKLKEMQDLPEALIVAGDEVAIGVMTEVEKLGIQVPEDLAIIGFDNQPISQVLQLTTIDQNLKEIGKTAFEMLHRKVNEESSEQEKLEIPYELVERSTV</sequence>
<dbReference type="SMART" id="SM00354">
    <property type="entry name" value="HTH_LACI"/>
    <property type="match status" value="1"/>
</dbReference>
<proteinExistence type="predicted"/>
<dbReference type="GO" id="GO:0003700">
    <property type="term" value="F:DNA-binding transcription factor activity"/>
    <property type="evidence" value="ECO:0007669"/>
    <property type="project" value="TreeGrafter"/>
</dbReference>
<organism evidence="5 6">
    <name type="scientific">Bacillus cereus VD184</name>
    <dbReference type="NCBI Taxonomy" id="1053242"/>
    <lineage>
        <taxon>Bacteria</taxon>
        <taxon>Bacillati</taxon>
        <taxon>Bacillota</taxon>
        <taxon>Bacilli</taxon>
        <taxon>Bacillales</taxon>
        <taxon>Bacillaceae</taxon>
        <taxon>Bacillus</taxon>
        <taxon>Bacillus cereus group</taxon>
    </lineage>
</organism>
<name>A0A9W5VVG1_BACCE</name>
<keyword evidence="1" id="KW-0805">Transcription regulation</keyword>
<protein>
    <submittedName>
        <fullName evidence="5">LacI family transcription regulator</fullName>
    </submittedName>
</protein>
<evidence type="ECO:0000313" key="6">
    <source>
        <dbReference type="Proteomes" id="UP000014028"/>
    </source>
</evidence>
<keyword evidence="3" id="KW-0804">Transcription</keyword>
<keyword evidence="2" id="KW-0238">DNA-binding</keyword>
<dbReference type="InterPro" id="IPR001761">
    <property type="entry name" value="Peripla_BP/Lac1_sug-bd_dom"/>
</dbReference>
<dbReference type="PANTHER" id="PTHR30146:SF105">
    <property type="entry name" value="CATABOLITE CONTROL PROTEIN B"/>
    <property type="match status" value="1"/>
</dbReference>
<dbReference type="SUPFAM" id="SSF47413">
    <property type="entry name" value="lambda repressor-like DNA-binding domains"/>
    <property type="match status" value="1"/>
</dbReference>
<dbReference type="CDD" id="cd06286">
    <property type="entry name" value="PBP1_CcpB-like"/>
    <property type="match status" value="1"/>
</dbReference>
<dbReference type="InterPro" id="IPR000843">
    <property type="entry name" value="HTH_LacI"/>
</dbReference>
<evidence type="ECO:0000313" key="5">
    <source>
        <dbReference type="EMBL" id="EOQ21735.1"/>
    </source>
</evidence>